<dbReference type="AlphaFoldDB" id="A0A136JAD7"/>
<feature type="transmembrane region" description="Helical" evidence="1">
    <location>
        <begin position="12"/>
        <end position="29"/>
    </location>
</feature>
<dbReference type="OrthoDB" id="6132759at2759"/>
<evidence type="ECO:0000256" key="1">
    <source>
        <dbReference type="SAM" id="Phobius"/>
    </source>
</evidence>
<evidence type="ECO:0000313" key="3">
    <source>
        <dbReference type="Proteomes" id="UP000070501"/>
    </source>
</evidence>
<gene>
    <name evidence="2" type="ORF">Micbo1qcDRAFT_41548</name>
</gene>
<keyword evidence="1" id="KW-0472">Membrane</keyword>
<protein>
    <submittedName>
        <fullName evidence="2">Uncharacterized protein</fullName>
    </submittedName>
</protein>
<accession>A0A136JAD7</accession>
<sequence>MGQPSFEASNAIIYVTYGAFLLLGTGLAWRMRNQPKSEFLAGNRTQTGQITSNLSSQPFFEAAVANSSVALRSAWAIYAWL</sequence>
<keyword evidence="1" id="KW-0812">Transmembrane</keyword>
<organism evidence="2 3">
    <name type="scientific">Microdochium bolleyi</name>
    <dbReference type="NCBI Taxonomy" id="196109"/>
    <lineage>
        <taxon>Eukaryota</taxon>
        <taxon>Fungi</taxon>
        <taxon>Dikarya</taxon>
        <taxon>Ascomycota</taxon>
        <taxon>Pezizomycotina</taxon>
        <taxon>Sordariomycetes</taxon>
        <taxon>Xylariomycetidae</taxon>
        <taxon>Xylariales</taxon>
        <taxon>Microdochiaceae</taxon>
        <taxon>Microdochium</taxon>
    </lineage>
</organism>
<reference evidence="3" key="1">
    <citation type="submission" date="2016-02" db="EMBL/GenBank/DDBJ databases">
        <title>Draft genome sequence of Microdochium bolleyi, a fungal endophyte of beachgrass.</title>
        <authorList>
            <consortium name="DOE Joint Genome Institute"/>
            <person name="David A.S."/>
            <person name="May G."/>
            <person name="Haridas S."/>
            <person name="Lim J."/>
            <person name="Wang M."/>
            <person name="Labutti K."/>
            <person name="Lipzen A."/>
            <person name="Barry K."/>
            <person name="Grigoriev I.V."/>
        </authorList>
    </citation>
    <scope>NUCLEOTIDE SEQUENCE [LARGE SCALE GENOMIC DNA]</scope>
    <source>
        <strain evidence="3">J235TASD1</strain>
    </source>
</reference>
<dbReference type="EMBL" id="KQ964247">
    <property type="protein sequence ID" value="KXJ94127.1"/>
    <property type="molecule type" value="Genomic_DNA"/>
</dbReference>
<dbReference type="Proteomes" id="UP000070501">
    <property type="component" value="Unassembled WGS sequence"/>
</dbReference>
<proteinExistence type="predicted"/>
<evidence type="ECO:0000313" key="2">
    <source>
        <dbReference type="EMBL" id="KXJ94127.1"/>
    </source>
</evidence>
<dbReference type="InParanoid" id="A0A136JAD7"/>
<keyword evidence="1" id="KW-1133">Transmembrane helix</keyword>
<name>A0A136JAD7_9PEZI</name>
<keyword evidence="3" id="KW-1185">Reference proteome</keyword>